<dbReference type="EMBL" id="RBKT01000001">
    <property type="protein sequence ID" value="RKR88369.1"/>
    <property type="molecule type" value="Genomic_DNA"/>
</dbReference>
<dbReference type="Proteomes" id="UP000277671">
    <property type="component" value="Unassembled WGS sequence"/>
</dbReference>
<comment type="caution">
    <text evidence="1">The sequence shown here is derived from an EMBL/GenBank/DDBJ whole genome shotgun (WGS) entry which is preliminary data.</text>
</comment>
<name>A0A495JK50_9ACTN</name>
<evidence type="ECO:0000313" key="1">
    <source>
        <dbReference type="EMBL" id="RKR88369.1"/>
    </source>
</evidence>
<dbReference type="AlphaFoldDB" id="A0A495JK50"/>
<proteinExistence type="predicted"/>
<reference evidence="1 2" key="1">
    <citation type="submission" date="2018-10" db="EMBL/GenBank/DDBJ databases">
        <title>Sequencing the genomes of 1000 actinobacteria strains.</title>
        <authorList>
            <person name="Klenk H.-P."/>
        </authorList>
    </citation>
    <scope>NUCLEOTIDE SEQUENCE [LARGE SCALE GENOMIC DNA]</scope>
    <source>
        <strain evidence="1 2">DSM 45175</strain>
    </source>
</reference>
<sequence length="72" mass="7910">MIEADEHPVQGEETAVADLQERAHILDTPALTAHALSLGFRPPDDGPGWLIVREYTEDGADRGLFWVGPDDQ</sequence>
<accession>A0A495JK50</accession>
<evidence type="ECO:0000313" key="2">
    <source>
        <dbReference type="Proteomes" id="UP000277671"/>
    </source>
</evidence>
<dbReference type="RefSeq" id="WP_246017016.1">
    <property type="nucleotide sequence ID" value="NZ_RBKT01000001.1"/>
</dbReference>
<organism evidence="1 2">
    <name type="scientific">Micromonospora pisi</name>
    <dbReference type="NCBI Taxonomy" id="589240"/>
    <lineage>
        <taxon>Bacteria</taxon>
        <taxon>Bacillati</taxon>
        <taxon>Actinomycetota</taxon>
        <taxon>Actinomycetes</taxon>
        <taxon>Micromonosporales</taxon>
        <taxon>Micromonosporaceae</taxon>
        <taxon>Micromonospora</taxon>
    </lineage>
</organism>
<keyword evidence="2" id="KW-1185">Reference proteome</keyword>
<protein>
    <submittedName>
        <fullName evidence="1">Uncharacterized protein</fullName>
    </submittedName>
</protein>
<gene>
    <name evidence="1" type="ORF">BDK92_2686</name>
</gene>